<keyword evidence="6" id="KW-0732">Signal</keyword>
<evidence type="ECO:0000256" key="2">
    <source>
        <dbReference type="ARBA" id="ARBA00022741"/>
    </source>
</evidence>
<accession>A0A364Y939</accession>
<evidence type="ECO:0000256" key="4">
    <source>
        <dbReference type="ARBA" id="ARBA00022967"/>
    </source>
</evidence>
<dbReference type="PROSITE" id="PS50893">
    <property type="entry name" value="ABC_TRANSPORTER_2"/>
    <property type="match status" value="1"/>
</dbReference>
<feature type="chain" id="PRO_5017000083" evidence="6">
    <location>
        <begin position="21"/>
        <end position="297"/>
    </location>
</feature>
<evidence type="ECO:0000256" key="5">
    <source>
        <dbReference type="ARBA" id="ARBA00037066"/>
    </source>
</evidence>
<dbReference type="SMART" id="SM00382">
    <property type="entry name" value="AAA"/>
    <property type="match status" value="1"/>
</dbReference>
<evidence type="ECO:0000313" key="8">
    <source>
        <dbReference type="EMBL" id="RAW02360.1"/>
    </source>
</evidence>
<dbReference type="InterPro" id="IPR017871">
    <property type="entry name" value="ABC_transporter-like_CS"/>
</dbReference>
<dbReference type="InterPro" id="IPR003439">
    <property type="entry name" value="ABC_transporter-like_ATP-bd"/>
</dbReference>
<dbReference type="PANTHER" id="PTHR42794:SF1">
    <property type="entry name" value="HEMIN IMPORT ATP-BINDING PROTEIN HMUV"/>
    <property type="match status" value="1"/>
</dbReference>
<evidence type="ECO:0000259" key="7">
    <source>
        <dbReference type="PROSITE" id="PS50893"/>
    </source>
</evidence>
<dbReference type="OrthoDB" id="9806726at2"/>
<dbReference type="PANTHER" id="PTHR42794">
    <property type="entry name" value="HEMIN IMPORT ATP-BINDING PROTEIN HMUV"/>
    <property type="match status" value="1"/>
</dbReference>
<feature type="domain" description="ABC transporter" evidence="7">
    <location>
        <begin position="31"/>
        <end position="268"/>
    </location>
</feature>
<evidence type="ECO:0000313" key="9">
    <source>
        <dbReference type="Proteomes" id="UP000251889"/>
    </source>
</evidence>
<keyword evidence="3 8" id="KW-0067">ATP-binding</keyword>
<dbReference type="CDD" id="cd03214">
    <property type="entry name" value="ABC_Iron-Siderophores_B12_Hemin"/>
    <property type="match status" value="1"/>
</dbReference>
<dbReference type="GO" id="GO:0005524">
    <property type="term" value="F:ATP binding"/>
    <property type="evidence" value="ECO:0007669"/>
    <property type="project" value="UniProtKB-KW"/>
</dbReference>
<keyword evidence="2" id="KW-0547">Nucleotide-binding</keyword>
<dbReference type="AlphaFoldDB" id="A0A364Y939"/>
<keyword evidence="4" id="KW-1278">Translocase</keyword>
<reference evidence="8 9" key="1">
    <citation type="submission" date="2018-06" db="EMBL/GenBank/DDBJ databases">
        <title>Chryseolinea flavus sp. nov., a member of the phylum Bacteroidetes isolated from soil.</title>
        <authorList>
            <person name="Li Y."/>
            <person name="Wang J."/>
        </authorList>
    </citation>
    <scope>NUCLEOTIDE SEQUENCE [LARGE SCALE GENOMIC DNA]</scope>
    <source>
        <strain evidence="8 9">SDU1-6</strain>
    </source>
</reference>
<comment type="function">
    <text evidence="5">Part of the ABC transporter complex HmuTUV involved in hemin import. Responsible for energy coupling to the transport system.</text>
</comment>
<feature type="signal peptide" evidence="6">
    <location>
        <begin position="1"/>
        <end position="20"/>
    </location>
</feature>
<keyword evidence="9" id="KW-1185">Reference proteome</keyword>
<comment type="caution">
    <text evidence="8">The sequence shown here is derived from an EMBL/GenBank/DDBJ whole genome shotgun (WGS) entry which is preliminary data.</text>
</comment>
<dbReference type="InterPro" id="IPR003593">
    <property type="entry name" value="AAA+_ATPase"/>
</dbReference>
<dbReference type="NCBIfam" id="NF010068">
    <property type="entry name" value="PRK13548.1"/>
    <property type="match status" value="1"/>
</dbReference>
<dbReference type="EMBL" id="QMFY01000002">
    <property type="protein sequence ID" value="RAW02360.1"/>
    <property type="molecule type" value="Genomic_DNA"/>
</dbReference>
<dbReference type="InterPro" id="IPR027417">
    <property type="entry name" value="P-loop_NTPase"/>
</dbReference>
<keyword evidence="1" id="KW-0813">Transport</keyword>
<dbReference type="PROSITE" id="PS00211">
    <property type="entry name" value="ABC_TRANSPORTER_1"/>
    <property type="match status" value="1"/>
</dbReference>
<evidence type="ECO:0000256" key="1">
    <source>
        <dbReference type="ARBA" id="ARBA00022448"/>
    </source>
</evidence>
<dbReference type="SUPFAM" id="SSF52540">
    <property type="entry name" value="P-loop containing nucleoside triphosphate hydrolases"/>
    <property type="match status" value="1"/>
</dbReference>
<proteinExistence type="predicted"/>
<organism evidence="8 9">
    <name type="scientific">Pseudochryseolinea flava</name>
    <dbReference type="NCBI Taxonomy" id="2059302"/>
    <lineage>
        <taxon>Bacteria</taxon>
        <taxon>Pseudomonadati</taxon>
        <taxon>Bacteroidota</taxon>
        <taxon>Cytophagia</taxon>
        <taxon>Cytophagales</taxon>
        <taxon>Fulvivirgaceae</taxon>
        <taxon>Pseudochryseolinea</taxon>
    </lineage>
</organism>
<dbReference type="Gene3D" id="3.40.50.300">
    <property type="entry name" value="P-loop containing nucleotide triphosphate hydrolases"/>
    <property type="match status" value="1"/>
</dbReference>
<evidence type="ECO:0000256" key="6">
    <source>
        <dbReference type="SAM" id="SignalP"/>
    </source>
</evidence>
<protein>
    <submittedName>
        <fullName evidence="8">Heme ABC transporter ATP-binding protein</fullName>
    </submittedName>
</protein>
<dbReference type="Pfam" id="PF00005">
    <property type="entry name" value="ABC_tran"/>
    <property type="match status" value="1"/>
</dbReference>
<gene>
    <name evidence="8" type="ORF">DQQ10_07450</name>
</gene>
<sequence>MTHWCCYCLNRLTFLHYAFAKVKTKTTTVTYEANNISLSVSGRSILKEISLCITPGKFTAVVGPNGAGKSSFVKIMSNEIAHYAGDVRVNGKNISSYRPKELSRIRSVMTQHPQVQFAFNVREIISFGRHAHDTTSGHNASVIEEVVDATNLHAFVDRNYLTLSGGEKQRVQLARTLAQVWEETLYPRYILLDEPTSSMDIAQQQQMFGIIRGICSRNIGVLAIVHDLNLAAQFSDEICMINNGRIQNVGSVEEVFTKENIEETFCCKVNIYRDPCTNCPFVVPTNENVLYNMSITK</sequence>
<name>A0A364Y939_9BACT</name>
<dbReference type="GO" id="GO:0016887">
    <property type="term" value="F:ATP hydrolysis activity"/>
    <property type="evidence" value="ECO:0007669"/>
    <property type="project" value="InterPro"/>
</dbReference>
<dbReference type="Proteomes" id="UP000251889">
    <property type="component" value="Unassembled WGS sequence"/>
</dbReference>
<evidence type="ECO:0000256" key="3">
    <source>
        <dbReference type="ARBA" id="ARBA00022840"/>
    </source>
</evidence>